<dbReference type="PANTHER" id="PTHR44029">
    <property type="entry name" value="DNAJ HOMOLOG SUBFAMILY C MEMBER 21"/>
    <property type="match status" value="1"/>
</dbReference>
<dbReference type="InterPro" id="IPR036236">
    <property type="entry name" value="Znf_C2H2_sf"/>
</dbReference>
<sequence length="618" mass="69832">MGNQQSNIPGWGGDDEAGGTRAPVETKTCYYELLSVERDATAEEIKKAYKRKALELHPDRNYNDTERATKLFTEVQAAYEILSDPQERSWYDSHREQILRGADQPGGAGSSGEDHTIHKEHIYKFMEVVSKCKDFSDGDQSFFTLLRKLFEAIADEEIRAASEQGIDIDDAILFPAFGSSTSDYDGEVKRFYTRWLDFRTNKDFAWCDVYRLADAPDRRTRRYMEKENKKVRDEAIAEYNGDVKAFILFVRKRDPRYKPNSQTEAERQKILLQQSKEQAARARARNAEERKHYKVADWAVPNPDDIPEEFLSTDEEAEGEEEEEEESEPEIWECLVCRKVFKTEGQFSAHEMSKKHKQAVQKLKRTMQKENEDLNLSEFVGSNKKYKKSPIVKPEPTSDNDLLNDDSEAEEVPLSPPKKSKKGKKSKKQKQPSPEIDYMSEDLPSEAEESDHSMGNTTRPSMPPTPARTAYRSNAPSPSPFHTPTSPRSEASDPESDVPMETFQTRITESLAALSVSQADLEAGGSIPATPSETSTPGPKLGKAKEKRLKRQQKAEEQAKKQEEEDAKNGVGHRCAGCSAEFPSKTKLFQHLKDHPRHAKLVPVAGGGGGKAKKGKRK</sequence>
<feature type="coiled-coil region" evidence="5">
    <location>
        <begin position="265"/>
        <end position="292"/>
    </location>
</feature>
<accession>A0A3N4IXR5</accession>
<feature type="compositionally biased region" description="Acidic residues" evidence="6">
    <location>
        <begin position="305"/>
        <end position="330"/>
    </location>
</feature>
<dbReference type="SUPFAM" id="SSF57667">
    <property type="entry name" value="beta-beta-alpha zinc fingers"/>
    <property type="match status" value="1"/>
</dbReference>
<dbReference type="Proteomes" id="UP000275078">
    <property type="component" value="Unassembled WGS sequence"/>
</dbReference>
<dbReference type="PROSITE" id="PS50157">
    <property type="entry name" value="ZINC_FINGER_C2H2_2"/>
    <property type="match status" value="1"/>
</dbReference>
<feature type="region of interest" description="Disordered" evidence="6">
    <location>
        <begin position="369"/>
        <end position="575"/>
    </location>
</feature>
<dbReference type="GO" id="GO:0008270">
    <property type="term" value="F:zinc ion binding"/>
    <property type="evidence" value="ECO:0007669"/>
    <property type="project" value="UniProtKB-KW"/>
</dbReference>
<feature type="region of interest" description="Disordered" evidence="6">
    <location>
        <begin position="597"/>
        <end position="618"/>
    </location>
</feature>
<organism evidence="9 10">
    <name type="scientific">Ascobolus immersus RN42</name>
    <dbReference type="NCBI Taxonomy" id="1160509"/>
    <lineage>
        <taxon>Eukaryota</taxon>
        <taxon>Fungi</taxon>
        <taxon>Dikarya</taxon>
        <taxon>Ascomycota</taxon>
        <taxon>Pezizomycotina</taxon>
        <taxon>Pezizomycetes</taxon>
        <taxon>Pezizales</taxon>
        <taxon>Ascobolaceae</taxon>
        <taxon>Ascobolus</taxon>
    </lineage>
</organism>
<dbReference type="PROSITE" id="PS50076">
    <property type="entry name" value="DNAJ_2"/>
    <property type="match status" value="1"/>
</dbReference>
<dbReference type="FunFam" id="1.10.287.110:FF:000046">
    <property type="entry name" value="dnaJ homolog subfamily C member 21"/>
    <property type="match status" value="1"/>
</dbReference>
<evidence type="ECO:0000313" key="9">
    <source>
        <dbReference type="EMBL" id="RPA86454.1"/>
    </source>
</evidence>
<gene>
    <name evidence="9" type="ORF">BJ508DRAFT_411162</name>
</gene>
<dbReference type="EMBL" id="ML119649">
    <property type="protein sequence ID" value="RPA86454.1"/>
    <property type="molecule type" value="Genomic_DNA"/>
</dbReference>
<dbReference type="AlphaFoldDB" id="A0A3N4IXR5"/>
<dbReference type="InterPro" id="IPR036869">
    <property type="entry name" value="J_dom_sf"/>
</dbReference>
<reference evidence="9 10" key="1">
    <citation type="journal article" date="2018" name="Nat. Ecol. Evol.">
        <title>Pezizomycetes genomes reveal the molecular basis of ectomycorrhizal truffle lifestyle.</title>
        <authorList>
            <person name="Murat C."/>
            <person name="Payen T."/>
            <person name="Noel B."/>
            <person name="Kuo A."/>
            <person name="Morin E."/>
            <person name="Chen J."/>
            <person name="Kohler A."/>
            <person name="Krizsan K."/>
            <person name="Balestrini R."/>
            <person name="Da Silva C."/>
            <person name="Montanini B."/>
            <person name="Hainaut M."/>
            <person name="Levati E."/>
            <person name="Barry K.W."/>
            <person name="Belfiori B."/>
            <person name="Cichocki N."/>
            <person name="Clum A."/>
            <person name="Dockter R.B."/>
            <person name="Fauchery L."/>
            <person name="Guy J."/>
            <person name="Iotti M."/>
            <person name="Le Tacon F."/>
            <person name="Lindquist E.A."/>
            <person name="Lipzen A."/>
            <person name="Malagnac F."/>
            <person name="Mello A."/>
            <person name="Molinier V."/>
            <person name="Miyauchi S."/>
            <person name="Poulain J."/>
            <person name="Riccioni C."/>
            <person name="Rubini A."/>
            <person name="Sitrit Y."/>
            <person name="Splivallo R."/>
            <person name="Traeger S."/>
            <person name="Wang M."/>
            <person name="Zifcakova L."/>
            <person name="Wipf D."/>
            <person name="Zambonelli A."/>
            <person name="Paolocci F."/>
            <person name="Nowrousian M."/>
            <person name="Ottonello S."/>
            <person name="Baldrian P."/>
            <person name="Spatafora J.W."/>
            <person name="Henrissat B."/>
            <person name="Nagy L.G."/>
            <person name="Aury J.M."/>
            <person name="Wincker P."/>
            <person name="Grigoriev I.V."/>
            <person name="Bonfante P."/>
            <person name="Martin F.M."/>
        </authorList>
    </citation>
    <scope>NUCLEOTIDE SEQUENCE [LARGE SCALE GENOMIC DNA]</scope>
    <source>
        <strain evidence="9 10">RN42</strain>
    </source>
</reference>
<dbReference type="SMART" id="SM00271">
    <property type="entry name" value="DnaJ"/>
    <property type="match status" value="1"/>
</dbReference>
<dbReference type="GO" id="GO:0003676">
    <property type="term" value="F:nucleic acid binding"/>
    <property type="evidence" value="ECO:0007669"/>
    <property type="project" value="InterPro"/>
</dbReference>
<dbReference type="Pfam" id="PF21884">
    <property type="entry name" value="ZUO1-like_ZHD"/>
    <property type="match status" value="1"/>
</dbReference>
<dbReference type="Gene3D" id="3.30.160.60">
    <property type="entry name" value="Classic Zinc Finger"/>
    <property type="match status" value="1"/>
</dbReference>
<dbReference type="InterPro" id="IPR018253">
    <property type="entry name" value="DnaJ_domain_CS"/>
</dbReference>
<dbReference type="STRING" id="1160509.A0A3N4IXR5"/>
<keyword evidence="5" id="KW-0175">Coiled coil</keyword>
<dbReference type="Gene3D" id="1.10.287.110">
    <property type="entry name" value="DnaJ domain"/>
    <property type="match status" value="1"/>
</dbReference>
<dbReference type="InterPro" id="IPR054076">
    <property type="entry name" value="ZUO1-like_ZHD"/>
</dbReference>
<dbReference type="Pfam" id="PF00226">
    <property type="entry name" value="DnaJ"/>
    <property type="match status" value="1"/>
</dbReference>
<evidence type="ECO:0000259" key="8">
    <source>
        <dbReference type="PROSITE" id="PS50157"/>
    </source>
</evidence>
<keyword evidence="3" id="KW-0862">Zinc</keyword>
<dbReference type="PRINTS" id="PR00625">
    <property type="entry name" value="JDOMAIN"/>
</dbReference>
<evidence type="ECO:0000313" key="10">
    <source>
        <dbReference type="Proteomes" id="UP000275078"/>
    </source>
</evidence>
<dbReference type="SMART" id="SM00451">
    <property type="entry name" value="ZnF_U1"/>
    <property type="match status" value="1"/>
</dbReference>
<feature type="compositionally biased region" description="Acidic residues" evidence="6">
    <location>
        <begin position="402"/>
        <end position="411"/>
    </location>
</feature>
<dbReference type="InterPro" id="IPR051964">
    <property type="entry name" value="Chaperone_stress_response"/>
</dbReference>
<dbReference type="SMART" id="SM00355">
    <property type="entry name" value="ZnF_C2H2"/>
    <property type="match status" value="2"/>
</dbReference>
<feature type="domain" description="J" evidence="7">
    <location>
        <begin position="29"/>
        <end position="95"/>
    </location>
</feature>
<feature type="domain" description="C2H2-type" evidence="8">
    <location>
        <begin position="573"/>
        <end position="603"/>
    </location>
</feature>
<dbReference type="PROSITE" id="PS00636">
    <property type="entry name" value="DNAJ_1"/>
    <property type="match status" value="1"/>
</dbReference>
<feature type="compositionally biased region" description="Basic and acidic residues" evidence="6">
    <location>
        <begin position="553"/>
        <end position="563"/>
    </location>
</feature>
<evidence type="ECO:0000256" key="5">
    <source>
        <dbReference type="SAM" id="Coils"/>
    </source>
</evidence>
<feature type="compositionally biased region" description="Acidic residues" evidence="6">
    <location>
        <begin position="438"/>
        <end position="449"/>
    </location>
</feature>
<evidence type="ECO:0000259" key="7">
    <source>
        <dbReference type="PROSITE" id="PS50076"/>
    </source>
</evidence>
<dbReference type="InterPro" id="IPR001623">
    <property type="entry name" value="DnaJ_domain"/>
</dbReference>
<feature type="region of interest" description="Disordered" evidence="6">
    <location>
        <begin position="295"/>
        <end position="330"/>
    </location>
</feature>
<dbReference type="CDD" id="cd06257">
    <property type="entry name" value="DnaJ"/>
    <property type="match status" value="1"/>
</dbReference>
<evidence type="ECO:0000256" key="6">
    <source>
        <dbReference type="SAM" id="MobiDB-lite"/>
    </source>
</evidence>
<name>A0A3N4IXR5_ASCIM</name>
<evidence type="ECO:0000256" key="4">
    <source>
        <dbReference type="PROSITE-ProRule" id="PRU00042"/>
    </source>
</evidence>
<keyword evidence="10" id="KW-1185">Reference proteome</keyword>
<dbReference type="OrthoDB" id="5894at2759"/>
<evidence type="ECO:0000256" key="3">
    <source>
        <dbReference type="ARBA" id="ARBA00022833"/>
    </source>
</evidence>
<keyword evidence="1" id="KW-0479">Metal-binding</keyword>
<dbReference type="PROSITE" id="PS00028">
    <property type="entry name" value="ZINC_FINGER_C2H2_1"/>
    <property type="match status" value="2"/>
</dbReference>
<proteinExistence type="predicted"/>
<dbReference type="Pfam" id="PF12171">
    <property type="entry name" value="zf-C2H2_jaz"/>
    <property type="match status" value="1"/>
</dbReference>
<protein>
    <submittedName>
        <fullName evidence="9">DnaJ-domain-containing protein</fullName>
    </submittedName>
</protein>
<dbReference type="GO" id="GO:0005737">
    <property type="term" value="C:cytoplasm"/>
    <property type="evidence" value="ECO:0007669"/>
    <property type="project" value="TreeGrafter"/>
</dbReference>
<dbReference type="InterPro" id="IPR022755">
    <property type="entry name" value="Znf_C2H2_jaz"/>
</dbReference>
<feature type="region of interest" description="Disordered" evidence="6">
    <location>
        <begin position="1"/>
        <end position="20"/>
    </location>
</feature>
<keyword evidence="2 4" id="KW-0863">Zinc-finger</keyword>
<feature type="compositionally biased region" description="Basic residues" evidence="6">
    <location>
        <begin position="418"/>
        <end position="430"/>
    </location>
</feature>
<evidence type="ECO:0000256" key="1">
    <source>
        <dbReference type="ARBA" id="ARBA00022723"/>
    </source>
</evidence>
<dbReference type="SUPFAM" id="SSF46565">
    <property type="entry name" value="Chaperone J-domain"/>
    <property type="match status" value="1"/>
</dbReference>
<evidence type="ECO:0000256" key="2">
    <source>
        <dbReference type="ARBA" id="ARBA00022771"/>
    </source>
</evidence>
<dbReference type="InterPro" id="IPR003604">
    <property type="entry name" value="Matrin/U1-like-C_Znf_C2H2"/>
</dbReference>
<dbReference type="InterPro" id="IPR013087">
    <property type="entry name" value="Znf_C2H2_type"/>
</dbReference>
<feature type="compositionally biased region" description="Low complexity" evidence="6">
    <location>
        <begin position="480"/>
        <end position="489"/>
    </location>
</feature>
<dbReference type="PANTHER" id="PTHR44029:SF1">
    <property type="entry name" value="DNAJ HOMOLOG SUBFAMILY C MEMBER 21"/>
    <property type="match status" value="1"/>
</dbReference>